<evidence type="ECO:0000313" key="1">
    <source>
        <dbReference type="EMBL" id="AFC84664.1"/>
    </source>
</evidence>
<gene>
    <name evidence="1" type="ordered locus">Fraau_0167</name>
</gene>
<dbReference type="InterPro" id="IPR014718">
    <property type="entry name" value="GH-type_carb-bd"/>
</dbReference>
<name>H8L0N8_FRAAD</name>
<dbReference type="KEGG" id="fau:Fraau_0167"/>
<protein>
    <submittedName>
        <fullName evidence="1">Galactose mutarotase-like enzyme</fullName>
    </submittedName>
</protein>
<dbReference type="EMBL" id="CP003350">
    <property type="protein sequence ID" value="AFC84664.1"/>
    <property type="molecule type" value="Genomic_DNA"/>
</dbReference>
<dbReference type="PANTHER" id="PTHR10091:SF0">
    <property type="entry name" value="GALACTOSE MUTAROTASE"/>
    <property type="match status" value="1"/>
</dbReference>
<dbReference type="OrthoDB" id="9808779at2"/>
<dbReference type="InterPro" id="IPR008183">
    <property type="entry name" value="Aldose_1/G6P_1-epimerase"/>
</dbReference>
<keyword evidence="2" id="KW-1185">Reference proteome</keyword>
<dbReference type="SUPFAM" id="SSF74650">
    <property type="entry name" value="Galactose mutarotase-like"/>
    <property type="match status" value="1"/>
</dbReference>
<dbReference type="GO" id="GO:0033499">
    <property type="term" value="P:galactose catabolic process via UDP-galactose, Leloir pathway"/>
    <property type="evidence" value="ECO:0007669"/>
    <property type="project" value="TreeGrafter"/>
</dbReference>
<dbReference type="HOGENOM" id="CLU_052486_1_0_6"/>
<dbReference type="GO" id="GO:0030246">
    <property type="term" value="F:carbohydrate binding"/>
    <property type="evidence" value="ECO:0007669"/>
    <property type="project" value="InterPro"/>
</dbReference>
<dbReference type="RefSeq" id="WP_014401670.1">
    <property type="nucleotide sequence ID" value="NC_017033.1"/>
</dbReference>
<dbReference type="STRING" id="767434.Fraau_0167"/>
<dbReference type="eggNOG" id="COG2017">
    <property type="taxonomic scope" value="Bacteria"/>
</dbReference>
<accession>H8L0N8</accession>
<organism evidence="1 2">
    <name type="scientific">Frateuria aurantia (strain ATCC 33424 / DSM 6220 / KCTC 2777 / LMG 1558 / NBRC 3245 / NCIMB 13370)</name>
    <name type="common">Acetobacter aurantius</name>
    <dbReference type="NCBI Taxonomy" id="767434"/>
    <lineage>
        <taxon>Bacteria</taxon>
        <taxon>Pseudomonadati</taxon>
        <taxon>Pseudomonadota</taxon>
        <taxon>Gammaproteobacteria</taxon>
        <taxon>Lysobacterales</taxon>
        <taxon>Rhodanobacteraceae</taxon>
        <taxon>Frateuria</taxon>
    </lineage>
</organism>
<dbReference type="InterPro" id="IPR011013">
    <property type="entry name" value="Gal_mutarotase_sf_dom"/>
</dbReference>
<dbReference type="Proteomes" id="UP000005234">
    <property type="component" value="Chromosome"/>
</dbReference>
<dbReference type="Pfam" id="PF01263">
    <property type="entry name" value="Aldose_epim"/>
    <property type="match status" value="1"/>
</dbReference>
<proteinExistence type="predicted"/>
<dbReference type="GO" id="GO:0006006">
    <property type="term" value="P:glucose metabolic process"/>
    <property type="evidence" value="ECO:0007669"/>
    <property type="project" value="TreeGrafter"/>
</dbReference>
<dbReference type="PANTHER" id="PTHR10091">
    <property type="entry name" value="ALDOSE-1-EPIMERASE"/>
    <property type="match status" value="1"/>
</dbReference>
<reference evidence="1" key="1">
    <citation type="submission" date="2012-02" db="EMBL/GenBank/DDBJ databases">
        <title>The complete genome of Frateuria aurantia DSM 6220.</title>
        <authorList>
            <consortium name="US DOE Joint Genome Institute (JGI-PGF)"/>
            <person name="Lucas S."/>
            <person name="Copeland A."/>
            <person name="Lapidus A."/>
            <person name="Glavina del Rio T."/>
            <person name="Dalin E."/>
            <person name="Tice H."/>
            <person name="Bruce D."/>
            <person name="Goodwin L."/>
            <person name="Pitluck S."/>
            <person name="Peters L."/>
            <person name="Ovchinnikova G."/>
            <person name="Teshima H."/>
            <person name="Kyrpides N."/>
            <person name="Mavromatis K."/>
            <person name="Ivanova N."/>
            <person name="Brettin T."/>
            <person name="Detter J.C."/>
            <person name="Han C."/>
            <person name="Larimer F."/>
            <person name="Land M."/>
            <person name="Hauser L."/>
            <person name="Markowitz V."/>
            <person name="Cheng J.-F."/>
            <person name="Hugenholtz P."/>
            <person name="Woyke T."/>
            <person name="Wu D."/>
            <person name="Brambilla E."/>
            <person name="Klenk H.-P."/>
            <person name="Eisen J.A."/>
        </authorList>
    </citation>
    <scope>NUCLEOTIDE SEQUENCE</scope>
    <source>
        <strain evidence="1">DSM 6220</strain>
    </source>
</reference>
<dbReference type="GO" id="GO:0004034">
    <property type="term" value="F:aldose 1-epimerase activity"/>
    <property type="evidence" value="ECO:0007669"/>
    <property type="project" value="TreeGrafter"/>
</dbReference>
<sequence>MTRFSSVQDGWGSYPLVQLLDHASGRQLKVALHGATLLSLTGSDGFELADAYRDADELQRRPSSRFAAMAPFANRIADARYDWDGVEQDMAPGLAGADRVARHGFLRSTDYELVETAADDQSAWLLLRSQVIRPGVFAGYPHAVDIEIRFTLDPAGLTVDAGMRNVGETSAPCFFGWHPYFRVGGTPVDSWLLQVPAETLIKVDADNIPLPGEQALVPVASRPELDFRQAHAVGPVHIDQGYTGLQADADGRIRSRLRDPASGRELVVWQEAGIMLVFTADTVARDVRRSVALEPMESLANAFNRADCAGTVRLESGADRHFVFGVELP</sequence>
<dbReference type="Gene3D" id="2.70.98.10">
    <property type="match status" value="1"/>
</dbReference>
<dbReference type="AlphaFoldDB" id="H8L0N8"/>
<evidence type="ECO:0000313" key="2">
    <source>
        <dbReference type="Proteomes" id="UP000005234"/>
    </source>
</evidence>